<organism evidence="2">
    <name type="scientific">Desulfomonile tiedjei</name>
    <dbReference type="NCBI Taxonomy" id="2358"/>
    <lineage>
        <taxon>Bacteria</taxon>
        <taxon>Pseudomonadati</taxon>
        <taxon>Thermodesulfobacteriota</taxon>
        <taxon>Desulfomonilia</taxon>
        <taxon>Desulfomonilales</taxon>
        <taxon>Desulfomonilaceae</taxon>
        <taxon>Desulfomonile</taxon>
    </lineage>
</organism>
<dbReference type="CDD" id="cd07361">
    <property type="entry name" value="MEMO_like"/>
    <property type="match status" value="1"/>
</dbReference>
<evidence type="ECO:0000313" key="2">
    <source>
        <dbReference type="EMBL" id="HGH60096.1"/>
    </source>
</evidence>
<dbReference type="NCBIfam" id="TIGR04336">
    <property type="entry name" value="AmmeMemoSam_B"/>
    <property type="match status" value="1"/>
</dbReference>
<dbReference type="EMBL" id="DTGT01000069">
    <property type="protein sequence ID" value="HGH60096.1"/>
    <property type="molecule type" value="Genomic_DNA"/>
</dbReference>
<dbReference type="PANTHER" id="PTHR11060:SF0">
    <property type="entry name" value="PROTEIN MEMO1"/>
    <property type="match status" value="1"/>
</dbReference>
<dbReference type="InterPro" id="IPR002737">
    <property type="entry name" value="MEMO1_fam"/>
</dbReference>
<protein>
    <submittedName>
        <fullName evidence="2">AmmeMemoRadiSam system protein B</fullName>
    </submittedName>
</protein>
<proteinExistence type="inferred from homology"/>
<name>A0A7C4EVB6_9BACT</name>
<comment type="similarity">
    <text evidence="1">Belongs to the MEMO1 family.</text>
</comment>
<evidence type="ECO:0000256" key="1">
    <source>
        <dbReference type="ARBA" id="ARBA00006315"/>
    </source>
</evidence>
<dbReference type="AlphaFoldDB" id="A0A7C4EVB6"/>
<dbReference type="Pfam" id="PF01875">
    <property type="entry name" value="Memo"/>
    <property type="match status" value="1"/>
</dbReference>
<dbReference type="Gene3D" id="3.40.830.10">
    <property type="entry name" value="LigB-like"/>
    <property type="match status" value="1"/>
</dbReference>
<comment type="caution">
    <text evidence="2">The sequence shown here is derived from an EMBL/GenBank/DDBJ whole genome shotgun (WGS) entry which is preliminary data.</text>
</comment>
<gene>
    <name evidence="2" type="primary">amrB</name>
    <name evidence="2" type="ORF">ENV54_02220</name>
</gene>
<dbReference type="PANTHER" id="PTHR11060">
    <property type="entry name" value="PROTEIN MEMO1"/>
    <property type="match status" value="1"/>
</dbReference>
<sequence>MSIRKRSLPRGWYPYTDTQCREQIRLFLSDFTCPEGAWLGGVAPHAGWDFSGRGAARVFRALASGTKPDCVVVFGGHLSGHDYPIVYTESAWETPLGTLSTHSTVVNELLSSRVAQPVPSGFADNTVEVLVPFVRFFFPESSLVAVHSPASERAISLGRAVSNMLRSHKLSGVFIGSADLTHYGPNYGFAPKGTGASAVKWVKDENDKSLIEKALQMDATGVLQDARARHNTCSPGPIASVIAAALELGVTEGHLVEYYTSYDIMPSASFVGYAGIVY</sequence>
<reference evidence="2" key="1">
    <citation type="journal article" date="2020" name="mSystems">
        <title>Genome- and Community-Level Interaction Insights into Carbon Utilization and Element Cycling Functions of Hydrothermarchaeota in Hydrothermal Sediment.</title>
        <authorList>
            <person name="Zhou Z."/>
            <person name="Liu Y."/>
            <person name="Xu W."/>
            <person name="Pan J."/>
            <person name="Luo Z.H."/>
            <person name="Li M."/>
        </authorList>
    </citation>
    <scope>NUCLEOTIDE SEQUENCE [LARGE SCALE GENOMIC DNA]</scope>
    <source>
        <strain evidence="2">SpSt-769</strain>
    </source>
</reference>
<accession>A0A7C4EVB6</accession>